<feature type="domain" description="GH3 C-terminal" evidence="2">
    <location>
        <begin position="377"/>
        <end position="488"/>
    </location>
</feature>
<dbReference type="Pfam" id="PF23572">
    <property type="entry name" value="GH3_C"/>
    <property type="match status" value="1"/>
</dbReference>
<dbReference type="PANTHER" id="PTHR31901:SF9">
    <property type="entry name" value="GH3 DOMAIN-CONTAINING PROTEIN"/>
    <property type="match status" value="1"/>
</dbReference>
<dbReference type="AlphaFoldDB" id="A0A327S8P2"/>
<organism evidence="3 4">
    <name type="scientific">Gelidibacter algens</name>
    <dbReference type="NCBI Taxonomy" id="49280"/>
    <lineage>
        <taxon>Bacteria</taxon>
        <taxon>Pseudomonadati</taxon>
        <taxon>Bacteroidota</taxon>
        <taxon>Flavobacteriia</taxon>
        <taxon>Flavobacteriales</taxon>
        <taxon>Flavobacteriaceae</taxon>
        <taxon>Gelidibacter</taxon>
    </lineage>
</organism>
<sequence length="500" mass="56709">MFSIKSALAKPFAFFIKRSVLKWANNPIETQDAVFKNLIDEARDTSFGKDHEFSNIKSHSDFITQVPIRDYEDLKPYVERVVAGEPDILWKGKPLYFAKTSGTTSGAKYIPITRESMPTHIEAARNAILMYIAETGNSDFVNGKMIFLQGSPVLHEKNGIQLGRLSGIVAHFVPKYLQKNRMPSWETNCIEDWETKVEAIVDETLPENMTVISGIPSWVQMYFEKINQKTGKKVGDVFKNFNLFIFGGVNYEPYRAKFESLIGRKVDSIELYPASEGFFAYQDQQNERGMLLQLNSGIFYEFVEAEAFFDKDPKRVTIKDVALKTNYVMIISSTAGLWAYNIGDTVEFTSLKPYRVIVSGRIKHFISAFGEHVIGKEVEQALKEAVEGSNVEVSEFTVAPQISPSSGLPYHEWFIEFENEPENLPQLAKKIEASLQTQNSYYFDLIGGKVLQPLKITVVKKNGFQDYMKSIGKLGGQNKIPRLSNDRKIADILIQKNLTK</sequence>
<feature type="domain" description="GH3 middle" evidence="1">
    <location>
        <begin position="294"/>
        <end position="351"/>
    </location>
</feature>
<protein>
    <submittedName>
        <fullName evidence="3">GH3 auxin-responsive promoter</fullName>
    </submittedName>
</protein>
<dbReference type="PANTHER" id="PTHR31901">
    <property type="entry name" value="GH3 DOMAIN-CONTAINING PROTEIN"/>
    <property type="match status" value="1"/>
</dbReference>
<gene>
    <name evidence="3" type="ORF">LX77_01906</name>
</gene>
<comment type="caution">
    <text evidence="3">The sequence shown here is derived from an EMBL/GenBank/DDBJ whole genome shotgun (WGS) entry which is preliminary data.</text>
</comment>
<evidence type="ECO:0000313" key="3">
    <source>
        <dbReference type="EMBL" id="RAJ24354.1"/>
    </source>
</evidence>
<evidence type="ECO:0000259" key="2">
    <source>
        <dbReference type="Pfam" id="PF23572"/>
    </source>
</evidence>
<dbReference type="GO" id="GO:0005737">
    <property type="term" value="C:cytoplasm"/>
    <property type="evidence" value="ECO:0007669"/>
    <property type="project" value="TreeGrafter"/>
</dbReference>
<dbReference type="Pfam" id="PF23571">
    <property type="entry name" value="GH3_M"/>
    <property type="match status" value="1"/>
</dbReference>
<name>A0A327S8P2_9FLAO</name>
<evidence type="ECO:0000259" key="1">
    <source>
        <dbReference type="Pfam" id="PF23571"/>
    </source>
</evidence>
<dbReference type="Pfam" id="PF03321">
    <property type="entry name" value="GH3"/>
    <property type="match status" value="1"/>
</dbReference>
<dbReference type="InterPro" id="IPR042099">
    <property type="entry name" value="ANL_N_sf"/>
</dbReference>
<dbReference type="RefSeq" id="WP_111625863.1">
    <property type="nucleotide sequence ID" value="NZ_QLLQ01000006.1"/>
</dbReference>
<dbReference type="InterPro" id="IPR004993">
    <property type="entry name" value="GH3"/>
</dbReference>
<evidence type="ECO:0000313" key="4">
    <source>
        <dbReference type="Proteomes" id="UP000248987"/>
    </source>
</evidence>
<dbReference type="EMBL" id="QLLQ01000006">
    <property type="protein sequence ID" value="RAJ24354.1"/>
    <property type="molecule type" value="Genomic_DNA"/>
</dbReference>
<dbReference type="InterPro" id="IPR055378">
    <property type="entry name" value="GH3_C"/>
</dbReference>
<dbReference type="Proteomes" id="UP000248987">
    <property type="component" value="Unassembled WGS sequence"/>
</dbReference>
<accession>A0A327S8P2</accession>
<dbReference type="Gene3D" id="3.40.50.12780">
    <property type="entry name" value="N-terminal domain of ligase-like"/>
    <property type="match status" value="1"/>
</dbReference>
<dbReference type="GO" id="GO:0016881">
    <property type="term" value="F:acid-amino acid ligase activity"/>
    <property type="evidence" value="ECO:0007669"/>
    <property type="project" value="TreeGrafter"/>
</dbReference>
<proteinExistence type="predicted"/>
<reference evidence="3 4" key="1">
    <citation type="submission" date="2018-06" db="EMBL/GenBank/DDBJ databases">
        <title>Genomic Encyclopedia of Archaeal and Bacterial Type Strains, Phase II (KMG-II): from individual species to whole genera.</title>
        <authorList>
            <person name="Goeker M."/>
        </authorList>
    </citation>
    <scope>NUCLEOTIDE SEQUENCE [LARGE SCALE GENOMIC DNA]</scope>
    <source>
        <strain evidence="3 4">DSM 12408</strain>
    </source>
</reference>
<dbReference type="InterPro" id="IPR055377">
    <property type="entry name" value="GH3_M"/>
</dbReference>
<keyword evidence="4" id="KW-1185">Reference proteome</keyword>